<accession>A0AAV3ZN74</accession>
<evidence type="ECO:0000256" key="6">
    <source>
        <dbReference type="ARBA" id="ARBA00023170"/>
    </source>
</evidence>
<keyword evidence="2 8" id="KW-0812">Transmembrane</keyword>
<feature type="transmembrane region" description="Helical" evidence="8">
    <location>
        <begin position="34"/>
        <end position="57"/>
    </location>
</feature>
<keyword evidence="11" id="KW-1185">Reference proteome</keyword>
<dbReference type="PRINTS" id="PR00237">
    <property type="entry name" value="GPCRRHODOPSN"/>
</dbReference>
<evidence type="ECO:0000259" key="9">
    <source>
        <dbReference type="PROSITE" id="PS50262"/>
    </source>
</evidence>
<evidence type="ECO:0000256" key="3">
    <source>
        <dbReference type="ARBA" id="ARBA00022989"/>
    </source>
</evidence>
<dbReference type="InterPro" id="IPR017452">
    <property type="entry name" value="GPCR_Rhodpsn_7TM"/>
</dbReference>
<dbReference type="EMBL" id="BLXT01002699">
    <property type="protein sequence ID" value="GFN96661.1"/>
    <property type="molecule type" value="Genomic_DNA"/>
</dbReference>
<dbReference type="GO" id="GO:0005886">
    <property type="term" value="C:plasma membrane"/>
    <property type="evidence" value="ECO:0007669"/>
    <property type="project" value="TreeGrafter"/>
</dbReference>
<dbReference type="GO" id="GO:0004930">
    <property type="term" value="F:G protein-coupled receptor activity"/>
    <property type="evidence" value="ECO:0007669"/>
    <property type="project" value="UniProtKB-KW"/>
</dbReference>
<dbReference type="AlphaFoldDB" id="A0AAV3ZN74"/>
<dbReference type="InterPro" id="IPR000276">
    <property type="entry name" value="GPCR_Rhodpsn"/>
</dbReference>
<dbReference type="SUPFAM" id="SSF81321">
    <property type="entry name" value="Family A G protein-coupled receptor-like"/>
    <property type="match status" value="1"/>
</dbReference>
<comment type="caution">
    <text evidence="10">The sequence shown here is derived from an EMBL/GenBank/DDBJ whole genome shotgun (WGS) entry which is preliminary data.</text>
</comment>
<dbReference type="Gene3D" id="1.20.1070.10">
    <property type="entry name" value="Rhodopsin 7-helix transmembrane proteins"/>
    <property type="match status" value="1"/>
</dbReference>
<evidence type="ECO:0000256" key="4">
    <source>
        <dbReference type="ARBA" id="ARBA00023040"/>
    </source>
</evidence>
<evidence type="ECO:0000256" key="7">
    <source>
        <dbReference type="ARBA" id="ARBA00023224"/>
    </source>
</evidence>
<comment type="subcellular location">
    <subcellularLocation>
        <location evidence="1">Membrane</location>
        <topology evidence="1">Multi-pass membrane protein</topology>
    </subcellularLocation>
</comment>
<dbReference type="Proteomes" id="UP000735302">
    <property type="component" value="Unassembled WGS sequence"/>
</dbReference>
<reference evidence="10 11" key="1">
    <citation type="journal article" date="2021" name="Elife">
        <title>Chloroplast acquisition without the gene transfer in kleptoplastic sea slugs, Plakobranchus ocellatus.</title>
        <authorList>
            <person name="Maeda T."/>
            <person name="Takahashi S."/>
            <person name="Yoshida T."/>
            <person name="Shimamura S."/>
            <person name="Takaki Y."/>
            <person name="Nagai Y."/>
            <person name="Toyoda A."/>
            <person name="Suzuki Y."/>
            <person name="Arimoto A."/>
            <person name="Ishii H."/>
            <person name="Satoh N."/>
            <person name="Nishiyama T."/>
            <person name="Hasebe M."/>
            <person name="Maruyama T."/>
            <person name="Minagawa J."/>
            <person name="Obokata J."/>
            <person name="Shigenobu S."/>
        </authorList>
    </citation>
    <scope>NUCLEOTIDE SEQUENCE [LARGE SCALE GENOMIC DNA]</scope>
</reference>
<feature type="transmembrane region" description="Helical" evidence="8">
    <location>
        <begin position="86"/>
        <end position="111"/>
    </location>
</feature>
<dbReference type="PANTHER" id="PTHR45695:SF15">
    <property type="entry name" value="OPSIN RH2"/>
    <property type="match status" value="1"/>
</dbReference>
<evidence type="ECO:0000313" key="10">
    <source>
        <dbReference type="EMBL" id="GFN96661.1"/>
    </source>
</evidence>
<feature type="transmembrane region" description="Helical" evidence="8">
    <location>
        <begin position="123"/>
        <end position="143"/>
    </location>
</feature>
<evidence type="ECO:0000256" key="8">
    <source>
        <dbReference type="SAM" id="Phobius"/>
    </source>
</evidence>
<organism evidence="10 11">
    <name type="scientific">Plakobranchus ocellatus</name>
    <dbReference type="NCBI Taxonomy" id="259542"/>
    <lineage>
        <taxon>Eukaryota</taxon>
        <taxon>Metazoa</taxon>
        <taxon>Spiralia</taxon>
        <taxon>Lophotrochozoa</taxon>
        <taxon>Mollusca</taxon>
        <taxon>Gastropoda</taxon>
        <taxon>Heterobranchia</taxon>
        <taxon>Euthyneura</taxon>
        <taxon>Panpulmonata</taxon>
        <taxon>Sacoglossa</taxon>
        <taxon>Placobranchoidea</taxon>
        <taxon>Plakobranchidae</taxon>
        <taxon>Plakobranchus</taxon>
    </lineage>
</organism>
<name>A0AAV3ZN74_9GAST</name>
<keyword evidence="3 8" id="KW-1133">Transmembrane helix</keyword>
<sequence>MSGDNSTAVTLTPDSGNRSEVDWSHCNHHLRHRYNIVIVIIATTIIIVTSNIIIVILPRSLHGTCSYPQHLMDEIWLYLELTPLEWVISCLYVLVFITGVGGNFLVCYAVWRNKYLRTITNCFLTNLAVADFLTIVFCLPPSFAQNILETWFLGRALCKIVKYLQVSLEPAKLQWTTWVLGGFRDTSNA</sequence>
<keyword evidence="5 8" id="KW-0472">Membrane</keyword>
<gene>
    <name evidence="10" type="ORF">PoB_002316700</name>
</gene>
<dbReference type="PROSITE" id="PS50262">
    <property type="entry name" value="G_PROTEIN_RECEP_F1_2"/>
    <property type="match status" value="1"/>
</dbReference>
<evidence type="ECO:0000313" key="11">
    <source>
        <dbReference type="Proteomes" id="UP000735302"/>
    </source>
</evidence>
<proteinExistence type="predicted"/>
<dbReference type="PANTHER" id="PTHR45695">
    <property type="entry name" value="LEUCOKININ RECEPTOR-RELATED"/>
    <property type="match status" value="1"/>
</dbReference>
<evidence type="ECO:0000256" key="5">
    <source>
        <dbReference type="ARBA" id="ARBA00023136"/>
    </source>
</evidence>
<evidence type="ECO:0000256" key="2">
    <source>
        <dbReference type="ARBA" id="ARBA00022692"/>
    </source>
</evidence>
<keyword evidence="7" id="KW-0807">Transducer</keyword>
<keyword evidence="4" id="KW-0297">G-protein coupled receptor</keyword>
<dbReference type="Pfam" id="PF00001">
    <property type="entry name" value="7tm_1"/>
    <property type="match status" value="1"/>
</dbReference>
<protein>
    <submittedName>
        <fullName evidence="10">Orexin receptor type</fullName>
    </submittedName>
</protein>
<feature type="domain" description="G-protein coupled receptors family 1 profile" evidence="9">
    <location>
        <begin position="102"/>
        <end position="164"/>
    </location>
</feature>
<keyword evidence="6 10" id="KW-0675">Receptor</keyword>
<evidence type="ECO:0000256" key="1">
    <source>
        <dbReference type="ARBA" id="ARBA00004141"/>
    </source>
</evidence>